<keyword evidence="2" id="KW-1185">Reference proteome</keyword>
<dbReference type="InParanoid" id="A9WK33"/>
<dbReference type="HOGENOM" id="CLU_1567920_0_0_0"/>
<dbReference type="InterPro" id="IPR012431">
    <property type="entry name" value="PDDEXK_10"/>
</dbReference>
<proteinExistence type="predicted"/>
<dbReference type="InterPro" id="IPR024271">
    <property type="entry name" value="DUF3782"/>
</dbReference>
<dbReference type="RefSeq" id="WP_012257140.1">
    <property type="nucleotide sequence ID" value="NC_010175.1"/>
</dbReference>
<dbReference type="AlphaFoldDB" id="A9WK33"/>
<dbReference type="PATRIC" id="fig|324602.8.peg.1443"/>
<dbReference type="PANTHER" id="PTHR34314:SF6">
    <property type="entry name" value="DUF3782 DOMAIN-CONTAINING PROTEIN"/>
    <property type="match status" value="1"/>
</dbReference>
<evidence type="ECO:0000313" key="1">
    <source>
        <dbReference type="EMBL" id="ABY34484.1"/>
    </source>
</evidence>
<dbReference type="EMBL" id="CP000909">
    <property type="protein sequence ID" value="ABY34484.1"/>
    <property type="molecule type" value="Genomic_DNA"/>
</dbReference>
<name>A9WK33_CHLAA</name>
<dbReference type="EnsemblBacteria" id="ABY34484">
    <property type="protein sequence ID" value="ABY34484"/>
    <property type="gene ID" value="Caur_1256"/>
</dbReference>
<dbReference type="Pfam" id="PF07788">
    <property type="entry name" value="PDDEXK_10"/>
    <property type="match status" value="1"/>
</dbReference>
<dbReference type="Pfam" id="PF12644">
    <property type="entry name" value="DUF3782"/>
    <property type="match status" value="1"/>
</dbReference>
<protein>
    <recommendedName>
        <fullName evidence="3">DUF3782 domain-containing protein</fullName>
    </recommendedName>
</protein>
<gene>
    <name evidence="1" type="ordered locus">Caur_1256</name>
</gene>
<dbReference type="Proteomes" id="UP000002008">
    <property type="component" value="Chromosome"/>
</dbReference>
<reference evidence="2" key="1">
    <citation type="journal article" date="2011" name="BMC Genomics">
        <title>Complete genome sequence of the filamentous anoxygenic phototrophic bacterium Chloroflexus aurantiacus.</title>
        <authorList>
            <person name="Tang K.H."/>
            <person name="Barry K."/>
            <person name="Chertkov O."/>
            <person name="Dalin E."/>
            <person name="Han C.S."/>
            <person name="Hauser L.J."/>
            <person name="Honchak B.M."/>
            <person name="Karbach L.E."/>
            <person name="Land M.L."/>
            <person name="Lapidus A."/>
            <person name="Larimer F.W."/>
            <person name="Mikhailova N."/>
            <person name="Pitluck S."/>
            <person name="Pierson B.K."/>
            <person name="Blankenship R.E."/>
        </authorList>
    </citation>
    <scope>NUCLEOTIDE SEQUENCE [LARGE SCALE GENOMIC DNA]</scope>
    <source>
        <strain evidence="2">ATCC 29366 / DSM 635 / J-10-fl</strain>
    </source>
</reference>
<evidence type="ECO:0000313" key="2">
    <source>
        <dbReference type="Proteomes" id="UP000002008"/>
    </source>
</evidence>
<dbReference type="PANTHER" id="PTHR34314">
    <property type="entry name" value="CRENARCHAEAL PROTEIN, PUTATIVE-RELATED"/>
    <property type="match status" value="1"/>
</dbReference>
<dbReference type="DNASU" id="5828360"/>
<organism evidence="1 2">
    <name type="scientific">Chloroflexus aurantiacus (strain ATCC 29366 / DSM 635 / J-10-fl)</name>
    <dbReference type="NCBI Taxonomy" id="324602"/>
    <lineage>
        <taxon>Bacteria</taxon>
        <taxon>Bacillati</taxon>
        <taxon>Chloroflexota</taxon>
        <taxon>Chloroflexia</taxon>
        <taxon>Chloroflexales</taxon>
        <taxon>Chloroflexineae</taxon>
        <taxon>Chloroflexaceae</taxon>
        <taxon>Chloroflexus</taxon>
    </lineage>
</organism>
<accession>A9WK33</accession>
<dbReference type="KEGG" id="cau:Caur_1256"/>
<sequence length="170" mass="19836">MLRRLGEMDERHAEIERKWAEQARRLDAVERKFDSTIGALGARWGLHSEETFRSALRGILTDFFNLEVVQVNEYDETGEVFGRPEQIELDLIIKNGTLLICEIKLSMSKADMYLFERKARWYERCHERQADQLMVISPMVDARARKVAERFNIIVYSFADDAGMALTETE</sequence>
<dbReference type="eggNOG" id="COG5493">
    <property type="taxonomic scope" value="Bacteria"/>
</dbReference>
<evidence type="ECO:0008006" key="3">
    <source>
        <dbReference type="Google" id="ProtNLM"/>
    </source>
</evidence>